<evidence type="ECO:0000313" key="3">
    <source>
        <dbReference type="Proteomes" id="UP000008370"/>
    </source>
</evidence>
<reference evidence="2 3" key="1">
    <citation type="journal article" date="2012" name="BMC Genomics">
        <title>Comparative genomics of the white-rot fungi, Phanerochaete carnosa and P. chrysosporium, to elucidate the genetic basis of the distinct wood types they colonize.</title>
        <authorList>
            <person name="Suzuki H."/>
            <person name="MacDonald J."/>
            <person name="Syed K."/>
            <person name="Salamov A."/>
            <person name="Hori C."/>
            <person name="Aerts A."/>
            <person name="Henrissat B."/>
            <person name="Wiebenga A."/>
            <person name="vanKuyk P.A."/>
            <person name="Barry K."/>
            <person name="Lindquist E."/>
            <person name="LaButti K."/>
            <person name="Lapidus A."/>
            <person name="Lucas S."/>
            <person name="Coutinho P."/>
            <person name="Gong Y."/>
            <person name="Samejima M."/>
            <person name="Mahadevan R."/>
            <person name="Abou-Zaid M."/>
            <person name="de Vries R.P."/>
            <person name="Igarashi K."/>
            <person name="Yadav J.S."/>
            <person name="Grigoriev I.V."/>
            <person name="Master E.R."/>
        </authorList>
    </citation>
    <scope>NUCLEOTIDE SEQUENCE [LARGE SCALE GENOMIC DNA]</scope>
    <source>
        <strain evidence="2 3">HHB-10118-sp</strain>
    </source>
</reference>
<dbReference type="OrthoDB" id="10658745at2759"/>
<dbReference type="Proteomes" id="UP000008370">
    <property type="component" value="Unassembled WGS sequence"/>
</dbReference>
<feature type="compositionally biased region" description="Pro residues" evidence="1">
    <location>
        <begin position="174"/>
        <end position="186"/>
    </location>
</feature>
<keyword evidence="3" id="KW-1185">Reference proteome</keyword>
<evidence type="ECO:0000313" key="2">
    <source>
        <dbReference type="EMBL" id="EKM55222.1"/>
    </source>
</evidence>
<dbReference type="HOGENOM" id="CLU_1008680_0_0_1"/>
<evidence type="ECO:0000256" key="1">
    <source>
        <dbReference type="SAM" id="MobiDB-lite"/>
    </source>
</evidence>
<dbReference type="InParanoid" id="K5WXK8"/>
<feature type="region of interest" description="Disordered" evidence="1">
    <location>
        <begin position="127"/>
        <end position="189"/>
    </location>
</feature>
<name>K5WXK8_PHACS</name>
<feature type="compositionally biased region" description="Polar residues" evidence="1">
    <location>
        <begin position="1"/>
        <end position="11"/>
    </location>
</feature>
<feature type="region of interest" description="Disordered" evidence="1">
    <location>
        <begin position="75"/>
        <end position="98"/>
    </location>
</feature>
<dbReference type="RefSeq" id="XP_007395558.1">
    <property type="nucleotide sequence ID" value="XM_007395496.1"/>
</dbReference>
<feature type="compositionally biased region" description="Basic and acidic residues" evidence="1">
    <location>
        <begin position="145"/>
        <end position="154"/>
    </location>
</feature>
<dbReference type="KEGG" id="pco:PHACADRAFT_208738"/>
<dbReference type="EMBL" id="JH930472">
    <property type="protein sequence ID" value="EKM55222.1"/>
    <property type="molecule type" value="Genomic_DNA"/>
</dbReference>
<gene>
    <name evidence="2" type="ORF">PHACADRAFT_208738</name>
</gene>
<dbReference type="AlphaFoldDB" id="K5WXK8"/>
<protein>
    <submittedName>
        <fullName evidence="2">Uncharacterized protein</fullName>
    </submittedName>
</protein>
<accession>K5WXK8</accession>
<organism evidence="2 3">
    <name type="scientific">Phanerochaete carnosa (strain HHB-10118-sp)</name>
    <name type="common">White-rot fungus</name>
    <name type="synonym">Peniophora carnosa</name>
    <dbReference type="NCBI Taxonomy" id="650164"/>
    <lineage>
        <taxon>Eukaryota</taxon>
        <taxon>Fungi</taxon>
        <taxon>Dikarya</taxon>
        <taxon>Basidiomycota</taxon>
        <taxon>Agaricomycotina</taxon>
        <taxon>Agaricomycetes</taxon>
        <taxon>Polyporales</taxon>
        <taxon>Phanerochaetaceae</taxon>
        <taxon>Phanerochaete</taxon>
    </lineage>
</organism>
<feature type="region of interest" description="Disordered" evidence="1">
    <location>
        <begin position="205"/>
        <end position="276"/>
    </location>
</feature>
<dbReference type="GeneID" id="18912784"/>
<sequence>MFPQQHYSISSPDAYAPVPQPTGERVVYAYHPNHRSTVQPTPIIKHPRHCDRNECHFEHQRPRPQSHVRFGANRTYREETQEERRARRAQEEYRAPRGHGNDYRYEILYDSHRRECDERRHSHERKRFAYADHQHRGRPYSQDSPHSRHVEHRSSSPTVGPSVLDIRDPGWKNPRPPAPPHSPGPMRPAVIYSQLDFPRGQLYASPQAYPARPSPRRHSTHAPDGTYSVLPAAPGFAIRPPTQPVATRQHAGSPEPRSVGSLTGYAATEYGGSDSE</sequence>
<feature type="region of interest" description="Disordered" evidence="1">
    <location>
        <begin position="1"/>
        <end position="20"/>
    </location>
</feature>
<proteinExistence type="predicted"/>